<keyword evidence="2" id="KW-1185">Reference proteome</keyword>
<gene>
    <name evidence="1" type="ORF">SAMN05421693_11416</name>
</gene>
<dbReference type="EMBL" id="FOFO01000014">
    <property type="protein sequence ID" value="SEQ01223.1"/>
    <property type="molecule type" value="Genomic_DNA"/>
</dbReference>
<dbReference type="AlphaFoldDB" id="A0A1H9CKI4"/>
<organism evidence="1 2">
    <name type="scientific">Ectothiorhodospira magna</name>
    <dbReference type="NCBI Taxonomy" id="867345"/>
    <lineage>
        <taxon>Bacteria</taxon>
        <taxon>Pseudomonadati</taxon>
        <taxon>Pseudomonadota</taxon>
        <taxon>Gammaproteobacteria</taxon>
        <taxon>Chromatiales</taxon>
        <taxon>Ectothiorhodospiraceae</taxon>
        <taxon>Ectothiorhodospira</taxon>
    </lineage>
</organism>
<dbReference type="Proteomes" id="UP000199496">
    <property type="component" value="Unassembled WGS sequence"/>
</dbReference>
<name>A0A1H9CKI4_9GAMM</name>
<evidence type="ECO:0000313" key="2">
    <source>
        <dbReference type="Proteomes" id="UP000199496"/>
    </source>
</evidence>
<evidence type="ECO:0000313" key="1">
    <source>
        <dbReference type="EMBL" id="SEQ01223.1"/>
    </source>
</evidence>
<sequence length="38" mass="4032">MPAPDRQSTLREVAAALGISVAADRDALDWHDDQDGAP</sequence>
<dbReference type="STRING" id="867345.SAMN05421693_11416"/>
<accession>A0A1H9CKI4</accession>
<protein>
    <submittedName>
        <fullName evidence="1">Uncharacterized protein</fullName>
    </submittedName>
</protein>
<proteinExistence type="predicted"/>
<reference evidence="1 2" key="1">
    <citation type="submission" date="2016-10" db="EMBL/GenBank/DDBJ databases">
        <authorList>
            <person name="de Groot N.N."/>
        </authorList>
    </citation>
    <scope>NUCLEOTIDE SEQUENCE [LARGE SCALE GENOMIC DNA]</scope>
    <source>
        <strain evidence="1 2">B7-7</strain>
    </source>
</reference>